<name>A0A849ADK6_9ACTN</name>
<gene>
    <name evidence="2 4" type="primary">rsfS</name>
    <name evidence="4" type="ORF">HKD39_12685</name>
</gene>
<dbReference type="FunFam" id="3.30.460.10:FF:000008">
    <property type="entry name" value="Ribosomal silencing factor RsfS"/>
    <property type="match status" value="1"/>
</dbReference>
<evidence type="ECO:0000313" key="4">
    <source>
        <dbReference type="EMBL" id="NNG36550.1"/>
    </source>
</evidence>
<dbReference type="EMBL" id="JABEND010000007">
    <property type="protein sequence ID" value="NNG36550.1"/>
    <property type="molecule type" value="Genomic_DNA"/>
</dbReference>
<dbReference type="InterPro" id="IPR004394">
    <property type="entry name" value="Iojap/RsfS/C7orf30"/>
</dbReference>
<comment type="function">
    <text evidence="2">Functions as a ribosomal silencing factor. Interacts with ribosomal protein uL14 (rplN), blocking formation of intersubunit bridge B8. Prevents association of the 30S and 50S ribosomal subunits and the formation of functional ribosomes, thus repressing translation.</text>
</comment>
<dbReference type="Pfam" id="PF02410">
    <property type="entry name" value="RsfS"/>
    <property type="match status" value="1"/>
</dbReference>
<evidence type="ECO:0000256" key="2">
    <source>
        <dbReference type="HAMAP-Rule" id="MF_01477"/>
    </source>
</evidence>
<feature type="compositionally biased region" description="Low complexity" evidence="3">
    <location>
        <begin position="125"/>
        <end position="140"/>
    </location>
</feature>
<dbReference type="GO" id="GO:0005737">
    <property type="term" value="C:cytoplasm"/>
    <property type="evidence" value="ECO:0007669"/>
    <property type="project" value="UniProtKB-SubCell"/>
</dbReference>
<keyword evidence="2" id="KW-0963">Cytoplasm</keyword>
<dbReference type="Proteomes" id="UP000562984">
    <property type="component" value="Unassembled WGS sequence"/>
</dbReference>
<evidence type="ECO:0000256" key="3">
    <source>
        <dbReference type="SAM" id="MobiDB-lite"/>
    </source>
</evidence>
<feature type="compositionally biased region" description="Basic and acidic residues" evidence="3">
    <location>
        <begin position="165"/>
        <end position="177"/>
    </location>
</feature>
<dbReference type="AlphaFoldDB" id="A0A849ADK6"/>
<proteinExistence type="inferred from homology"/>
<accession>A0A849ADK6</accession>
<dbReference type="SUPFAM" id="SSF81301">
    <property type="entry name" value="Nucleotidyltransferase"/>
    <property type="match status" value="1"/>
</dbReference>
<dbReference type="PANTHER" id="PTHR21043:SF0">
    <property type="entry name" value="MITOCHONDRIAL ASSEMBLY OF RIBOSOMAL LARGE SUBUNIT PROTEIN 1"/>
    <property type="match status" value="1"/>
</dbReference>
<protein>
    <recommendedName>
        <fullName evidence="2">Ribosomal silencing factor RsfS</fullName>
    </recommendedName>
</protein>
<dbReference type="GO" id="GO:0090071">
    <property type="term" value="P:negative regulation of ribosome biogenesis"/>
    <property type="evidence" value="ECO:0007669"/>
    <property type="project" value="UniProtKB-UniRule"/>
</dbReference>
<sequence length="177" mass="18415">MTATDQAVAMATIAAQAAADKLATDITIIDVSDRLAITDCFVVVTGGSDRQIGAIVDAVEEKMREAGHKPVRREGERDGRWVLLDFVDVVVHIQHAEERVYYALDRLWKDCPAIPFTDADAADHAAGTAAENGTAPAPAGGSSGGSPGESSDGSTGADEADPDGGDLRADGEPEPER</sequence>
<dbReference type="PANTHER" id="PTHR21043">
    <property type="entry name" value="IOJAP SUPERFAMILY ORTHOLOG"/>
    <property type="match status" value="1"/>
</dbReference>
<keyword evidence="2" id="KW-0678">Repressor</keyword>
<keyword evidence="5" id="KW-1185">Reference proteome</keyword>
<dbReference type="Gene3D" id="3.30.460.10">
    <property type="entry name" value="Beta Polymerase, domain 2"/>
    <property type="match status" value="1"/>
</dbReference>
<feature type="region of interest" description="Disordered" evidence="3">
    <location>
        <begin position="125"/>
        <end position="177"/>
    </location>
</feature>
<dbReference type="NCBIfam" id="TIGR00090">
    <property type="entry name" value="rsfS_iojap_ybeB"/>
    <property type="match status" value="1"/>
</dbReference>
<dbReference type="GO" id="GO:0043023">
    <property type="term" value="F:ribosomal large subunit binding"/>
    <property type="evidence" value="ECO:0007669"/>
    <property type="project" value="TreeGrafter"/>
</dbReference>
<comment type="similarity">
    <text evidence="1 2">Belongs to the Iojap/RsfS family.</text>
</comment>
<keyword evidence="2" id="KW-0810">Translation regulation</keyword>
<dbReference type="HAMAP" id="MF_01477">
    <property type="entry name" value="Iojap_RsfS"/>
    <property type="match status" value="1"/>
</dbReference>
<dbReference type="InterPro" id="IPR043519">
    <property type="entry name" value="NT_sf"/>
</dbReference>
<comment type="caution">
    <text evidence="4">The sequence shown here is derived from an EMBL/GenBank/DDBJ whole genome shotgun (WGS) entry which is preliminary data.</text>
</comment>
<organism evidence="4 5">
    <name type="scientific">Nakamurella aerolata</name>
    <dbReference type="NCBI Taxonomy" id="1656892"/>
    <lineage>
        <taxon>Bacteria</taxon>
        <taxon>Bacillati</taxon>
        <taxon>Actinomycetota</taxon>
        <taxon>Actinomycetes</taxon>
        <taxon>Nakamurellales</taxon>
        <taxon>Nakamurellaceae</taxon>
        <taxon>Nakamurella</taxon>
    </lineage>
</organism>
<dbReference type="GO" id="GO:0042256">
    <property type="term" value="P:cytosolic ribosome assembly"/>
    <property type="evidence" value="ECO:0007669"/>
    <property type="project" value="UniProtKB-UniRule"/>
</dbReference>
<dbReference type="GO" id="GO:0017148">
    <property type="term" value="P:negative regulation of translation"/>
    <property type="evidence" value="ECO:0007669"/>
    <property type="project" value="UniProtKB-UniRule"/>
</dbReference>
<comment type="subcellular location">
    <subcellularLocation>
        <location evidence="2">Cytoplasm</location>
    </subcellularLocation>
</comment>
<comment type="subunit">
    <text evidence="2">Interacts with ribosomal protein uL14 (rplN).</text>
</comment>
<evidence type="ECO:0000256" key="1">
    <source>
        <dbReference type="ARBA" id="ARBA00010574"/>
    </source>
</evidence>
<reference evidence="4 5" key="1">
    <citation type="submission" date="2020-05" db="EMBL/GenBank/DDBJ databases">
        <title>Nakamurella sp. DB0629 isolated from air conditioner.</title>
        <authorList>
            <person name="Kim D.H."/>
            <person name="Kim D.-U."/>
        </authorList>
    </citation>
    <scope>NUCLEOTIDE SEQUENCE [LARGE SCALE GENOMIC DNA]</scope>
    <source>
        <strain evidence="4 5">DB0629</strain>
    </source>
</reference>
<evidence type="ECO:0000313" key="5">
    <source>
        <dbReference type="Proteomes" id="UP000562984"/>
    </source>
</evidence>